<protein>
    <recommendedName>
        <fullName evidence="4">4-alpha-glucanotransferase</fullName>
        <ecNumber evidence="3">2.4.1.25</ecNumber>
    </recommendedName>
    <alternativeName>
        <fullName evidence="8">Amylomaltase</fullName>
    </alternativeName>
    <alternativeName>
        <fullName evidence="9">Disproportionating enzyme</fullName>
    </alternativeName>
</protein>
<keyword evidence="12" id="KW-1185">Reference proteome</keyword>
<dbReference type="InterPro" id="IPR003385">
    <property type="entry name" value="Glyco_hydro_77"/>
</dbReference>
<comment type="caution">
    <text evidence="11">The sequence shown here is derived from an EMBL/GenBank/DDBJ whole genome shotgun (WGS) entry which is preliminary data.</text>
</comment>
<keyword evidence="7" id="KW-0119">Carbohydrate metabolism</keyword>
<proteinExistence type="inferred from homology"/>
<dbReference type="Gene3D" id="3.20.20.80">
    <property type="entry name" value="Glycosidases"/>
    <property type="match status" value="1"/>
</dbReference>
<dbReference type="EMBL" id="QHCV01000002">
    <property type="protein sequence ID" value="RAV33101.1"/>
    <property type="molecule type" value="Genomic_DNA"/>
</dbReference>
<dbReference type="SUPFAM" id="SSF51445">
    <property type="entry name" value="(Trans)glycosidases"/>
    <property type="match status" value="1"/>
</dbReference>
<evidence type="ECO:0000259" key="10">
    <source>
        <dbReference type="Pfam" id="PF21226"/>
    </source>
</evidence>
<reference evidence="11 12" key="1">
    <citation type="journal article" date="2018" name="Syst. Appl. Microbiol.">
        <title>Corynebacterium heidelbergense sp. nov., isolated from the preen glands of Egyptian geese (Alopochen aegyptiacus).</title>
        <authorList>
            <person name="Braun M.S."/>
            <person name="Wang E."/>
            <person name="Zimmermann S."/>
            <person name="Wink M."/>
        </authorList>
    </citation>
    <scope>NUCLEOTIDE SEQUENCE [LARGE SCALE GENOMIC DNA]</scope>
    <source>
        <strain evidence="11 12">647</strain>
    </source>
</reference>
<accession>A0A364V8Z6</accession>
<comment type="catalytic activity">
    <reaction evidence="1">
        <text>Transfers a segment of a (1-&gt;4)-alpha-D-glucan to a new position in an acceptor, which may be glucose or a (1-&gt;4)-alpha-D-glucan.</text>
        <dbReference type="EC" id="2.4.1.25"/>
    </reaction>
</comment>
<comment type="similarity">
    <text evidence="2">Belongs to the disproportionating enzyme family.</text>
</comment>
<dbReference type="EC" id="2.4.1.25" evidence="3"/>
<evidence type="ECO:0000256" key="8">
    <source>
        <dbReference type="ARBA" id="ARBA00031423"/>
    </source>
</evidence>
<dbReference type="PANTHER" id="PTHR32438">
    <property type="entry name" value="4-ALPHA-GLUCANOTRANSFERASE DPE1, CHLOROPLASTIC/AMYLOPLASTIC"/>
    <property type="match status" value="1"/>
</dbReference>
<dbReference type="AlphaFoldDB" id="A0A364V8Z6"/>
<dbReference type="Pfam" id="PF02446">
    <property type="entry name" value="Glyco_hydro_77"/>
    <property type="match status" value="2"/>
</dbReference>
<evidence type="ECO:0000256" key="1">
    <source>
        <dbReference type="ARBA" id="ARBA00000439"/>
    </source>
</evidence>
<dbReference type="GO" id="GO:0004134">
    <property type="term" value="F:4-alpha-glucanotransferase activity"/>
    <property type="evidence" value="ECO:0007669"/>
    <property type="project" value="UniProtKB-EC"/>
</dbReference>
<evidence type="ECO:0000256" key="9">
    <source>
        <dbReference type="ARBA" id="ARBA00031501"/>
    </source>
</evidence>
<evidence type="ECO:0000256" key="5">
    <source>
        <dbReference type="ARBA" id="ARBA00022676"/>
    </source>
</evidence>
<evidence type="ECO:0000256" key="6">
    <source>
        <dbReference type="ARBA" id="ARBA00022679"/>
    </source>
</evidence>
<dbReference type="GO" id="GO:0005975">
    <property type="term" value="P:carbohydrate metabolic process"/>
    <property type="evidence" value="ECO:0007669"/>
    <property type="project" value="InterPro"/>
</dbReference>
<dbReference type="Pfam" id="PF21226">
    <property type="entry name" value="MalQ_N"/>
    <property type="match status" value="1"/>
</dbReference>
<organism evidence="11 12">
    <name type="scientific">Corynebacterium heidelbergense</name>
    <dbReference type="NCBI Taxonomy" id="2055947"/>
    <lineage>
        <taxon>Bacteria</taxon>
        <taxon>Bacillati</taxon>
        <taxon>Actinomycetota</taxon>
        <taxon>Actinomycetes</taxon>
        <taxon>Mycobacteriales</taxon>
        <taxon>Corynebacteriaceae</taxon>
        <taxon>Corynebacterium</taxon>
    </lineage>
</organism>
<evidence type="ECO:0000256" key="2">
    <source>
        <dbReference type="ARBA" id="ARBA00005684"/>
    </source>
</evidence>
<evidence type="ECO:0000256" key="4">
    <source>
        <dbReference type="ARBA" id="ARBA00020295"/>
    </source>
</evidence>
<dbReference type="PANTHER" id="PTHR32438:SF5">
    <property type="entry name" value="4-ALPHA-GLUCANOTRANSFERASE DPE1, CHLOROPLASTIC_AMYLOPLASTIC"/>
    <property type="match status" value="1"/>
</dbReference>
<keyword evidence="5" id="KW-0328">Glycosyltransferase</keyword>
<dbReference type="Proteomes" id="UP000251577">
    <property type="component" value="Unassembled WGS sequence"/>
</dbReference>
<feature type="domain" description="MalQ N-terminal beta-sandwich" evidence="10">
    <location>
        <begin position="83"/>
        <end position="175"/>
    </location>
</feature>
<dbReference type="InterPro" id="IPR017853">
    <property type="entry name" value="GH"/>
</dbReference>
<evidence type="ECO:0000256" key="7">
    <source>
        <dbReference type="ARBA" id="ARBA00023277"/>
    </source>
</evidence>
<sequence length="733" mass="80123">MADVTEHHEDFPHTPTPELAALADLCGVATSYTGQDGSRQEVSAATIATILTQLGLPISPTTPPEEVLQHTEQLRTARYERMIPPTVCCCAGQTRDFQVHCRDGEQVQVKVLLEDGNTLACPQLNVWVDPVHTNAEHPQTWGIATFQIPALPMGWHRIEATAETTAATATLICSPARLSSAQAFVSRPATGVMAQLYSVRDATAWSVGDYRTLRTVGGVLKNMDFLLVNPMHAAEPCPPVEDSPYLPTTRRFTNPLYIHVEDTPEYAAHPELHARIAELSDPLRAKNTTADFLDRNAAFGAKLQALRWLWEAGLGDKRRAELEAYRAVEGEGLEDFARWCAQYAKQREPEQDHSPDFYAWLQMLCQEQETAAQAELTEHMRIGLMADLAVGVHPGGADATTLADVLVGGVSVGAPPDGYNQQGQDWSQPPWHPWELAEQGYAPWRNMLRTILRSAGGIRVDHVLGLFRLWWIPRMQAPTTGTYVRYDHEALVGALVLEAERAGAVVIGEDLGTFEPWVQDYLAGRGVMGTSILWFEGDENGAKPPQAYRKLCLTSVTTHDLPPTAAYLRGEHIALRDRLGVLTRDVEAEYADDAQWQAEVLSTVAEHGGFVGQPCEGYFASGRAREEIADARHGREQRPGGADGLADLEHEPAGSGIIQGLHRYAALTPSALKCICLVDLVGDVRAQNQPGTSGDTYENWRVPLCDSSGRPILAEDATSGALAQAILQAARGQ</sequence>
<gene>
    <name evidence="11" type="ORF">DLJ54_00320</name>
</gene>
<keyword evidence="6 11" id="KW-0808">Transferase</keyword>
<evidence type="ECO:0000313" key="11">
    <source>
        <dbReference type="EMBL" id="RAV33101.1"/>
    </source>
</evidence>
<evidence type="ECO:0000313" key="12">
    <source>
        <dbReference type="Proteomes" id="UP000251577"/>
    </source>
</evidence>
<name>A0A364V8Z6_9CORY</name>
<dbReference type="InterPro" id="IPR048458">
    <property type="entry name" value="MalQ_N"/>
</dbReference>
<evidence type="ECO:0000256" key="3">
    <source>
        <dbReference type="ARBA" id="ARBA00012560"/>
    </source>
</evidence>